<dbReference type="SUPFAM" id="SSF47413">
    <property type="entry name" value="lambda repressor-like DNA-binding domains"/>
    <property type="match status" value="1"/>
</dbReference>
<protein>
    <recommendedName>
        <fullName evidence="1">HTH cro/C1-type domain-containing protein</fullName>
    </recommendedName>
</protein>
<gene>
    <name evidence="2" type="ORF">Lpp123_02749</name>
</gene>
<dbReference type="InterPro" id="IPR053163">
    <property type="entry name" value="HTH-type_regulator_Rgg"/>
</dbReference>
<evidence type="ECO:0000259" key="1">
    <source>
        <dbReference type="PROSITE" id="PS50943"/>
    </source>
</evidence>
<dbReference type="InterPro" id="IPR010982">
    <property type="entry name" value="Lambda_DNA-bd_dom_sf"/>
</dbReference>
<proteinExistence type="predicted"/>
<accession>A0A829GKA0</accession>
<dbReference type="PROSITE" id="PS50943">
    <property type="entry name" value="HTH_CROC1"/>
    <property type="match status" value="1"/>
</dbReference>
<organism evidence="2 3">
    <name type="scientific">Lacticaseibacillus paracasei subsp. paracasei Lpp123</name>
    <dbReference type="NCBI Taxonomy" id="1256201"/>
    <lineage>
        <taxon>Bacteria</taxon>
        <taxon>Bacillati</taxon>
        <taxon>Bacillota</taxon>
        <taxon>Bacilli</taxon>
        <taxon>Lactobacillales</taxon>
        <taxon>Lactobacillaceae</taxon>
        <taxon>Lacticaseibacillus</taxon>
    </lineage>
</organism>
<reference evidence="2 3" key="1">
    <citation type="journal article" date="2013" name="PLoS ONE">
        <title>Lactobacillus paracasei comparative genomics: towards species pan-genome definition and exploitation of diversity.</title>
        <authorList>
            <person name="Smokvina T."/>
            <person name="Wels M."/>
            <person name="Polka J."/>
            <person name="Chervaux C."/>
            <person name="Brisse S."/>
            <person name="Boekhorst J."/>
            <person name="van Hylckama Vlieg J.E."/>
            <person name="Siezen R.J."/>
        </authorList>
    </citation>
    <scope>NUCLEOTIDE SEQUENCE [LARGE SCALE GENOMIC DNA]</scope>
    <source>
        <strain evidence="2 3">Lpp123</strain>
    </source>
</reference>
<dbReference type="SMART" id="SM00530">
    <property type="entry name" value="HTH_XRE"/>
    <property type="match status" value="2"/>
</dbReference>
<feature type="domain" description="HTH cro/C1-type" evidence="1">
    <location>
        <begin position="18"/>
        <end position="67"/>
    </location>
</feature>
<evidence type="ECO:0000313" key="3">
    <source>
        <dbReference type="Proteomes" id="UP000014316"/>
    </source>
</evidence>
<dbReference type="PANTHER" id="PTHR37038">
    <property type="entry name" value="TRANSCRIPTIONAL REGULATOR-RELATED"/>
    <property type="match status" value="1"/>
</dbReference>
<name>A0A829GKA0_LACPA</name>
<dbReference type="AlphaFoldDB" id="A0A829GKA0"/>
<dbReference type="Proteomes" id="UP000014316">
    <property type="component" value="Unassembled WGS sequence"/>
</dbReference>
<dbReference type="CDD" id="cd00093">
    <property type="entry name" value="HTH_XRE"/>
    <property type="match status" value="1"/>
</dbReference>
<evidence type="ECO:0000313" key="2">
    <source>
        <dbReference type="EMBL" id="EPC57738.1"/>
    </source>
</evidence>
<dbReference type="GO" id="GO:0003677">
    <property type="term" value="F:DNA binding"/>
    <property type="evidence" value="ECO:0007669"/>
    <property type="project" value="InterPro"/>
</dbReference>
<sequence length="603" mass="68983">MDESTELEQLGQFFHDFRVGRGLTLKEAAGNWSAATLSRFEHGKVDISTEKAAGLIHRIGMEPMDFLLYPESAGAFPMRIQRLIETNDIDGLTKRKSAFFEVNKKETSMTKLANILFDMAIHWPAERYHLDAAVEQYLADHLTIPENLTPFELELQTAIGAPASHELLVLFWHRTKRMKHDLPKTELRTILAKLWLGALMNRDLDFLDNFRTSLDGTFVADGQLSGDTDWQEVWPFMQLLEQWVLEPSLDNEQQINEMIADTQAMGCISQAKYFTLVFARTRQGQPHHNPALIDHGQPVTVSKSNNFVPQRRTYLDLSLSDLALDRNKSTLRRFEEGKTQLSFSALVKLSGQIAVLVPTLLDNMYYKKQGQNRNITLGIGWRSIVAKKGQHLSDSSLERMIDQSMASMKDAAPSLRKAQLFVLQRAAMEVGMTSIDKAAHRLIAHDLLPQILKSNHWGFFEYLILRYIYSLLSFDELSMLFQQVKRMMQNRIDYDGNTYAYETMSMVFIHAINSMPSDKVTSFLHHFKWLYSIDEANRSRWHAIGGLKTALDLAQRTVTTRASVQQFITYCKSTGHAIVLADLRAQWQNFVPDGYFEISSSTR</sequence>
<dbReference type="PANTHER" id="PTHR37038:SF12">
    <property type="entry name" value="TRANSCRIPTIONAL REGULATOR"/>
    <property type="match status" value="1"/>
</dbReference>
<dbReference type="EMBL" id="ANJW01000162">
    <property type="protein sequence ID" value="EPC57738.1"/>
    <property type="molecule type" value="Genomic_DNA"/>
</dbReference>
<dbReference type="InterPro" id="IPR001387">
    <property type="entry name" value="Cro/C1-type_HTH"/>
</dbReference>
<comment type="caution">
    <text evidence="2">The sequence shown here is derived from an EMBL/GenBank/DDBJ whole genome shotgun (WGS) entry which is preliminary data.</text>
</comment>